<evidence type="ECO:0000313" key="8">
    <source>
        <dbReference type="EMBL" id="GCE12965.1"/>
    </source>
</evidence>
<evidence type="ECO:0000256" key="5">
    <source>
        <dbReference type="ARBA" id="ARBA00023136"/>
    </source>
</evidence>
<feature type="domain" description="Major facilitator superfamily (MFS) profile" evidence="7">
    <location>
        <begin position="21"/>
        <end position="517"/>
    </location>
</feature>
<comment type="caution">
    <text evidence="8">The sequence shown here is derived from an EMBL/GenBank/DDBJ whole genome shotgun (WGS) entry which is preliminary data.</text>
</comment>
<proteinExistence type="predicted"/>
<dbReference type="PANTHER" id="PTHR42718">
    <property type="entry name" value="MAJOR FACILITATOR SUPERFAMILY MULTIDRUG TRANSPORTER MFSC"/>
    <property type="match status" value="1"/>
</dbReference>
<feature type="transmembrane region" description="Helical" evidence="6">
    <location>
        <begin position="147"/>
        <end position="167"/>
    </location>
</feature>
<feature type="transmembrane region" description="Helical" evidence="6">
    <location>
        <begin position="276"/>
        <end position="299"/>
    </location>
</feature>
<dbReference type="PROSITE" id="PS00216">
    <property type="entry name" value="SUGAR_TRANSPORT_1"/>
    <property type="match status" value="1"/>
</dbReference>
<dbReference type="PROSITE" id="PS50850">
    <property type="entry name" value="MFS"/>
    <property type="match status" value="1"/>
</dbReference>
<feature type="transmembrane region" description="Helical" evidence="6">
    <location>
        <begin position="21"/>
        <end position="43"/>
    </location>
</feature>
<evidence type="ECO:0000259" key="7">
    <source>
        <dbReference type="PROSITE" id="PS50850"/>
    </source>
</evidence>
<feature type="transmembrane region" description="Helical" evidence="6">
    <location>
        <begin position="112"/>
        <end position="135"/>
    </location>
</feature>
<feature type="transmembrane region" description="Helical" evidence="6">
    <location>
        <begin position="493"/>
        <end position="514"/>
    </location>
</feature>
<feature type="transmembrane region" description="Helical" evidence="6">
    <location>
        <begin position="365"/>
        <end position="387"/>
    </location>
</feature>
<feature type="transmembrane region" description="Helical" evidence="6">
    <location>
        <begin position="236"/>
        <end position="255"/>
    </location>
</feature>
<feature type="transmembrane region" description="Helical" evidence="6">
    <location>
        <begin position="87"/>
        <end position="106"/>
    </location>
</feature>
<comment type="subcellular location">
    <subcellularLocation>
        <location evidence="1">Cell membrane</location>
        <topology evidence="1">Multi-pass membrane protein</topology>
    </subcellularLocation>
</comment>
<gene>
    <name evidence="8" type="ORF">KTT_28240</name>
</gene>
<keyword evidence="4 6" id="KW-1133">Transmembrane helix</keyword>
<feature type="transmembrane region" description="Helical" evidence="6">
    <location>
        <begin position="173"/>
        <end position="193"/>
    </location>
</feature>
<evidence type="ECO:0000256" key="6">
    <source>
        <dbReference type="SAM" id="Phobius"/>
    </source>
</evidence>
<dbReference type="InterPro" id="IPR005829">
    <property type="entry name" value="Sugar_transporter_CS"/>
</dbReference>
<feature type="transmembrane region" description="Helical" evidence="6">
    <location>
        <begin position="408"/>
        <end position="430"/>
    </location>
</feature>
<dbReference type="EMBL" id="BIFR01000001">
    <property type="protein sequence ID" value="GCE12965.1"/>
    <property type="molecule type" value="Genomic_DNA"/>
</dbReference>
<dbReference type="Gene3D" id="1.20.1250.20">
    <property type="entry name" value="MFS general substrate transporter like domains"/>
    <property type="match status" value="1"/>
</dbReference>
<dbReference type="RefSeq" id="WP_126580538.1">
    <property type="nucleotide sequence ID" value="NZ_BIFR01000001.1"/>
</dbReference>
<dbReference type="Pfam" id="PF07690">
    <property type="entry name" value="MFS_1"/>
    <property type="match status" value="1"/>
</dbReference>
<dbReference type="SUPFAM" id="SSF103473">
    <property type="entry name" value="MFS general substrate transporter"/>
    <property type="match status" value="1"/>
</dbReference>
<keyword evidence="3 6" id="KW-0812">Transmembrane</keyword>
<sequence>MSRSITTTRAFTQPATSSTRILWACIIAGILFVLDSTLLSWIGPAIARDLHANPASVSILSSLFIVTLAAAILGAGALADRYGRKRLLLIGVTAETLLATLAVFTPTVGALVFIRALAGIAGAFVSPLTIAIIRVNLPEREHARSMGLYLGILNLSSGLSAIVIQLINQTFGWRSTFLLIILMGLLAWFMLSGIPESSATEQKPIDWRGIILAGIGLVGLIYGLNLAATPRGFSNLEADGFILLGFVTLGLLIWHESTCDHPVLSLAFLRLPAVQMGCLIALIVLFAQGCAIFQLTLYLQTYLERSPLQTALYLLPFAFASYLVCLFMDQLVRRFNRKVLLIGSLLIMLAGIAGLALTLGPDSTFWHFLLPLICIGGGVVIANTLRVQMIMDAASVELAGEASALSNIVADIGGALSIVLSTLLVSLFAAQAYTRHLLQLGVLRAHIDSSLTLLTKDLQPTFANLGDQYGISEFQAKAIVGIYEQAYLSSVVLVFWLSALALLVLLLLVAFLFYPHKHKKRASCKSSPL</sequence>
<keyword evidence="9" id="KW-1185">Reference proteome</keyword>
<feature type="transmembrane region" description="Helical" evidence="6">
    <location>
        <begin position="55"/>
        <end position="75"/>
    </location>
</feature>
<dbReference type="Proteomes" id="UP000287352">
    <property type="component" value="Unassembled WGS sequence"/>
</dbReference>
<evidence type="ECO:0000256" key="2">
    <source>
        <dbReference type="ARBA" id="ARBA00022448"/>
    </source>
</evidence>
<dbReference type="CDD" id="cd17321">
    <property type="entry name" value="MFS_MMR_MDR_like"/>
    <property type="match status" value="1"/>
</dbReference>
<feature type="transmembrane region" description="Helical" evidence="6">
    <location>
        <begin position="205"/>
        <end position="224"/>
    </location>
</feature>
<evidence type="ECO:0000256" key="1">
    <source>
        <dbReference type="ARBA" id="ARBA00004651"/>
    </source>
</evidence>
<dbReference type="InterPro" id="IPR020846">
    <property type="entry name" value="MFS_dom"/>
</dbReference>
<name>A0A402A1M9_9CHLR</name>
<dbReference type="Gene3D" id="1.20.1720.10">
    <property type="entry name" value="Multidrug resistance protein D"/>
    <property type="match status" value="1"/>
</dbReference>
<dbReference type="InterPro" id="IPR011701">
    <property type="entry name" value="MFS"/>
</dbReference>
<feature type="transmembrane region" description="Helical" evidence="6">
    <location>
        <begin position="339"/>
        <end position="359"/>
    </location>
</feature>
<dbReference type="InterPro" id="IPR036259">
    <property type="entry name" value="MFS_trans_sf"/>
</dbReference>
<dbReference type="GO" id="GO:0022857">
    <property type="term" value="F:transmembrane transporter activity"/>
    <property type="evidence" value="ECO:0007669"/>
    <property type="project" value="InterPro"/>
</dbReference>
<evidence type="ECO:0000313" key="9">
    <source>
        <dbReference type="Proteomes" id="UP000287352"/>
    </source>
</evidence>
<protein>
    <submittedName>
        <fullName evidence="8">MFS transporter</fullName>
    </submittedName>
</protein>
<dbReference type="AlphaFoldDB" id="A0A402A1M9"/>
<dbReference type="GO" id="GO:0005886">
    <property type="term" value="C:plasma membrane"/>
    <property type="evidence" value="ECO:0007669"/>
    <property type="project" value="UniProtKB-SubCell"/>
</dbReference>
<reference evidence="9" key="1">
    <citation type="submission" date="2018-12" db="EMBL/GenBank/DDBJ databases">
        <title>Tengunoibacter tsumagoiensis gen. nov., sp. nov., Dictyobacter kobayashii sp. nov., D. alpinus sp. nov., and D. joshuensis sp. nov. and description of Dictyobacteraceae fam. nov. within the order Ktedonobacterales isolated from Tengu-no-mugimeshi.</title>
        <authorList>
            <person name="Wang C.M."/>
            <person name="Zheng Y."/>
            <person name="Sakai Y."/>
            <person name="Toyoda A."/>
            <person name="Minakuchi Y."/>
            <person name="Abe K."/>
            <person name="Yokota A."/>
            <person name="Yabe S."/>
        </authorList>
    </citation>
    <scope>NUCLEOTIDE SEQUENCE [LARGE SCALE GENOMIC DNA]</scope>
    <source>
        <strain evidence="9">Uno3</strain>
    </source>
</reference>
<dbReference type="OrthoDB" id="102502at2"/>
<evidence type="ECO:0000256" key="3">
    <source>
        <dbReference type="ARBA" id="ARBA00022692"/>
    </source>
</evidence>
<organism evidence="8 9">
    <name type="scientific">Tengunoibacter tsumagoiensis</name>
    <dbReference type="NCBI Taxonomy" id="2014871"/>
    <lineage>
        <taxon>Bacteria</taxon>
        <taxon>Bacillati</taxon>
        <taxon>Chloroflexota</taxon>
        <taxon>Ktedonobacteria</taxon>
        <taxon>Ktedonobacterales</taxon>
        <taxon>Dictyobacteraceae</taxon>
        <taxon>Tengunoibacter</taxon>
    </lineage>
</organism>
<keyword evidence="5 6" id="KW-0472">Membrane</keyword>
<feature type="transmembrane region" description="Helical" evidence="6">
    <location>
        <begin position="311"/>
        <end position="332"/>
    </location>
</feature>
<evidence type="ECO:0000256" key="4">
    <source>
        <dbReference type="ARBA" id="ARBA00022989"/>
    </source>
</evidence>
<dbReference type="PANTHER" id="PTHR42718:SF9">
    <property type="entry name" value="MAJOR FACILITATOR SUPERFAMILY MULTIDRUG TRANSPORTER MFSC"/>
    <property type="match status" value="1"/>
</dbReference>
<keyword evidence="2" id="KW-0813">Transport</keyword>
<accession>A0A402A1M9</accession>